<dbReference type="InterPro" id="IPR000380">
    <property type="entry name" value="Topo_IA"/>
</dbReference>
<dbReference type="GO" id="GO:0005694">
    <property type="term" value="C:chromosome"/>
    <property type="evidence" value="ECO:0007669"/>
    <property type="project" value="InterPro"/>
</dbReference>
<evidence type="ECO:0000259" key="12">
    <source>
        <dbReference type="PROSITE" id="PS52039"/>
    </source>
</evidence>
<feature type="site" description="Interaction with DNA" evidence="10">
    <location>
        <position position="34"/>
    </location>
</feature>
<evidence type="ECO:0000256" key="4">
    <source>
        <dbReference type="ARBA" id="ARBA00022771"/>
    </source>
</evidence>
<dbReference type="InterPro" id="IPR023405">
    <property type="entry name" value="Topo_IA_core_domain"/>
</dbReference>
<reference evidence="13 14" key="1">
    <citation type="submission" date="2019-01" db="EMBL/GenBank/DDBJ databases">
        <authorList>
            <consortium name="Pathogen Informatics"/>
        </authorList>
    </citation>
    <scope>NUCLEOTIDE SEQUENCE [LARGE SCALE GENOMIC DNA]</scope>
    <source>
        <strain evidence="13 14">NCTC10179</strain>
    </source>
</reference>
<dbReference type="InterPro" id="IPR013825">
    <property type="entry name" value="Topo_IA_cen_sub2"/>
</dbReference>
<dbReference type="HAMAP" id="MF_00952">
    <property type="entry name" value="Topoisom_1_prok"/>
    <property type="match status" value="1"/>
</dbReference>
<evidence type="ECO:0000256" key="2">
    <source>
        <dbReference type="ARBA" id="ARBA00009446"/>
    </source>
</evidence>
<dbReference type="SUPFAM" id="SSF57783">
    <property type="entry name" value="Zinc beta-ribbon"/>
    <property type="match status" value="1"/>
</dbReference>
<dbReference type="GO" id="GO:0003917">
    <property type="term" value="F:DNA topoisomerase type I (single strand cut, ATP-independent) activity"/>
    <property type="evidence" value="ECO:0007669"/>
    <property type="project" value="UniProtKB-UniRule"/>
</dbReference>
<keyword evidence="4" id="KW-0863">Zinc-finger</keyword>
<dbReference type="InterPro" id="IPR003602">
    <property type="entry name" value="Topo_IA_DNA-bd_dom"/>
</dbReference>
<evidence type="ECO:0000259" key="11">
    <source>
        <dbReference type="PROSITE" id="PS50880"/>
    </source>
</evidence>
<feature type="site" description="Interaction with DNA" evidence="10">
    <location>
        <position position="145"/>
    </location>
</feature>
<evidence type="ECO:0000256" key="1">
    <source>
        <dbReference type="ARBA" id="ARBA00000213"/>
    </source>
</evidence>
<dbReference type="KEGG" id="mcou:NCTC10179_00070"/>
<dbReference type="Proteomes" id="UP000289497">
    <property type="component" value="Chromosome"/>
</dbReference>
<dbReference type="EC" id="5.6.2.1" evidence="10"/>
<dbReference type="Pfam" id="PF01396">
    <property type="entry name" value="Zn_ribbon_Top1"/>
    <property type="match status" value="1"/>
</dbReference>
<evidence type="ECO:0000313" key="14">
    <source>
        <dbReference type="Proteomes" id="UP000289497"/>
    </source>
</evidence>
<dbReference type="InterPro" id="IPR023406">
    <property type="entry name" value="Topo_IA_AS"/>
</dbReference>
<dbReference type="RefSeq" id="WP_036434129.1">
    <property type="nucleotide sequence ID" value="NZ_LR215039.1"/>
</dbReference>
<accession>A0A449B5N0</accession>
<dbReference type="Pfam" id="PF01751">
    <property type="entry name" value="Toprim"/>
    <property type="match status" value="1"/>
</dbReference>
<dbReference type="Gene3D" id="1.10.290.10">
    <property type="entry name" value="Topoisomerase I, domain 4"/>
    <property type="match status" value="1"/>
</dbReference>
<dbReference type="PRINTS" id="PR00417">
    <property type="entry name" value="PRTPISMRASEI"/>
</dbReference>
<organism evidence="13 14">
    <name type="scientific">Mycoplasmopsis columboralis</name>
    <dbReference type="NCBI Taxonomy" id="171282"/>
    <lineage>
        <taxon>Bacteria</taxon>
        <taxon>Bacillati</taxon>
        <taxon>Mycoplasmatota</taxon>
        <taxon>Mycoplasmoidales</taxon>
        <taxon>Metamycoplasmataceae</taxon>
        <taxon>Mycoplasmopsis</taxon>
    </lineage>
</organism>
<keyword evidence="6" id="KW-0460">Magnesium</keyword>
<dbReference type="InterPro" id="IPR006171">
    <property type="entry name" value="TOPRIM_dom"/>
</dbReference>
<dbReference type="CDD" id="cd03363">
    <property type="entry name" value="TOPRIM_TopoIA_TopoI"/>
    <property type="match status" value="1"/>
</dbReference>
<dbReference type="InterPro" id="IPR034149">
    <property type="entry name" value="TOPRIM_TopoI"/>
</dbReference>
<dbReference type="GO" id="GO:0008270">
    <property type="term" value="F:zinc ion binding"/>
    <property type="evidence" value="ECO:0007669"/>
    <property type="project" value="UniProtKB-KW"/>
</dbReference>
<gene>
    <name evidence="10 13" type="primary">topA</name>
    <name evidence="13" type="ORF">NCTC10179_00070</name>
</gene>
<keyword evidence="3" id="KW-0479">Metal-binding</keyword>
<feature type="region of interest" description="Interaction with DNA" evidence="10">
    <location>
        <begin position="168"/>
        <end position="173"/>
    </location>
</feature>
<comment type="caution">
    <text evidence="10">Lacks conserved residue(s) required for the propagation of feature annotation.</text>
</comment>
<dbReference type="OrthoDB" id="9804262at2"/>
<dbReference type="AlphaFoldDB" id="A0A449B5N0"/>
<dbReference type="Gene3D" id="2.70.20.10">
    <property type="entry name" value="Topoisomerase I, domain 3"/>
    <property type="match status" value="1"/>
</dbReference>
<feature type="site" description="Interaction with DNA" evidence="10">
    <location>
        <position position="142"/>
    </location>
</feature>
<keyword evidence="8 10" id="KW-0238">DNA-binding</keyword>
<dbReference type="Gene3D" id="3.30.65.10">
    <property type="entry name" value="Bacterial Topoisomerase I, domain 1"/>
    <property type="match status" value="1"/>
</dbReference>
<dbReference type="Pfam" id="PF01131">
    <property type="entry name" value="Topoisom_bac"/>
    <property type="match status" value="1"/>
</dbReference>
<comment type="function">
    <text evidence="10">Releases the supercoiling and torsional tension of DNA, which is introduced during the DNA replication and transcription, by transiently cleaving and rejoining one strand of the DNA duplex. Introduces a single-strand break via transesterification at a target site in duplex DNA. The scissile phosphodiester is attacked by the catalytic tyrosine of the enzyme, resulting in the formation of a DNA-(5'-phosphotyrosyl)-enzyme intermediate and the expulsion of a 3'-OH DNA strand. The free DNA strand then undergoes passage around the unbroken strand, thus removing DNA supercoils. Finally, in the religation step, the DNA 3'-OH attacks the covalent intermediate to expel the active-site tyrosine and restore the DNA phosphodiester backbone.</text>
</comment>
<dbReference type="InterPro" id="IPR003601">
    <property type="entry name" value="Topo_IA_2"/>
</dbReference>
<feature type="site" description="Interaction with DNA" evidence="10">
    <location>
        <position position="298"/>
    </location>
</feature>
<keyword evidence="7 10" id="KW-0799">Topoisomerase</keyword>
<dbReference type="Gene3D" id="3.40.50.140">
    <property type="match status" value="1"/>
</dbReference>
<comment type="catalytic activity">
    <reaction evidence="1 10">
        <text>ATP-independent breakage of single-stranded DNA, followed by passage and rejoining.</text>
        <dbReference type="EC" id="5.6.2.1"/>
    </reaction>
</comment>
<keyword evidence="9 10" id="KW-0413">Isomerase</keyword>
<dbReference type="PROSITE" id="PS50880">
    <property type="entry name" value="TOPRIM"/>
    <property type="match status" value="1"/>
</dbReference>
<dbReference type="NCBIfam" id="TIGR01051">
    <property type="entry name" value="topA_bact"/>
    <property type="match status" value="1"/>
</dbReference>
<dbReference type="Gene3D" id="1.10.460.10">
    <property type="entry name" value="Topoisomerase I, domain 2"/>
    <property type="match status" value="1"/>
</dbReference>
<evidence type="ECO:0000256" key="9">
    <source>
        <dbReference type="ARBA" id="ARBA00023235"/>
    </source>
</evidence>
<feature type="domain" description="Toprim" evidence="11">
    <location>
        <begin position="4"/>
        <end position="115"/>
    </location>
</feature>
<dbReference type="GO" id="GO:0003677">
    <property type="term" value="F:DNA binding"/>
    <property type="evidence" value="ECO:0007669"/>
    <property type="project" value="UniProtKB-KW"/>
</dbReference>
<name>A0A449B5N0_9BACT</name>
<keyword evidence="14" id="KW-1185">Reference proteome</keyword>
<dbReference type="PROSITE" id="PS52039">
    <property type="entry name" value="TOPO_IA_2"/>
    <property type="match status" value="1"/>
</dbReference>
<dbReference type="EMBL" id="LR215039">
    <property type="protein sequence ID" value="VEU75914.1"/>
    <property type="molecule type" value="Genomic_DNA"/>
</dbReference>
<dbReference type="PROSITE" id="PS00396">
    <property type="entry name" value="TOPO_IA_1"/>
    <property type="match status" value="1"/>
</dbReference>
<dbReference type="InterPro" id="IPR013826">
    <property type="entry name" value="Topo_IA_cen_sub3"/>
</dbReference>
<evidence type="ECO:0000256" key="3">
    <source>
        <dbReference type="ARBA" id="ARBA00022723"/>
    </source>
</evidence>
<dbReference type="SMART" id="SM00493">
    <property type="entry name" value="TOPRIM"/>
    <property type="match status" value="1"/>
</dbReference>
<feature type="active site" description="O-(5'-phospho-DNA)-tyrosine intermediate" evidence="10">
    <location>
        <position position="296"/>
    </location>
</feature>
<dbReference type="InterPro" id="IPR013498">
    <property type="entry name" value="Topo_IA_Znf"/>
</dbReference>
<comment type="similarity">
    <text evidence="2 10">Belongs to the type IA topoisomerase family.</text>
</comment>
<dbReference type="CDD" id="cd00186">
    <property type="entry name" value="TOP1Ac"/>
    <property type="match status" value="1"/>
</dbReference>
<dbReference type="PANTHER" id="PTHR42785:SF1">
    <property type="entry name" value="DNA TOPOISOMERASE"/>
    <property type="match status" value="1"/>
</dbReference>
<evidence type="ECO:0000256" key="8">
    <source>
        <dbReference type="ARBA" id="ARBA00023125"/>
    </source>
</evidence>
<evidence type="ECO:0000256" key="6">
    <source>
        <dbReference type="ARBA" id="ARBA00022842"/>
    </source>
</evidence>
<sequence>MDKNNLVIVESPNKVATIKKYLGDNYDVVASVGHIMKMKTSGQYSLGINLETWEPEYSLDSSKKEVAKKIKEALKTASNVYIATDPDREGEAIGDHLVKYFKLSDNYYRIKYNEITKDAILKAINNPEKLNLPLIEAQKARRMLDRIIGFRLSSLMKNKIYNSPTNPSAGRVQSIALKLVVDREREIESFIPEYYSKLKAILTNGDSDANYINANNPSDKRDWIFKEELSVMQEYFAQAPKEIKVIDISQSERKVSQVQPFKQAVLYRRSPYSAQSTQFIAQKLYEGYGEGGLISYPRTDSTRLSQSFVDAAQSYIASKWGKEFIAEEIKGFSGDQDAHEAIRPTDVTLTPENAKVVYPQMTEQEYRVYKLIYETTLQSLIKQPIRINTSYLYENGDYKFKNNYSKVKFMGYYVVTGVPEDLNDPEYKLNEVLQVKEFIFEDHQTKPTPRYNEGSLIEALDTIKVGRPSTFATTVKIIKDREYVQTIDNTLKPTEFGLIMLDKLITSFPKIINESYTAFVEEQLDEIAENKLEKDLVMQEFWDKFTEEFEHAKQTMETAKIELVELDDPCPEDQGILVERRNKKGQKFVACKNFPACRYTRSIPGQNNFKYKRKTTQTENDQEAAK</sequence>
<dbReference type="SMART" id="SM00436">
    <property type="entry name" value="TOP1Bc"/>
    <property type="match status" value="1"/>
</dbReference>
<evidence type="ECO:0000313" key="13">
    <source>
        <dbReference type="EMBL" id="VEU75914.1"/>
    </source>
</evidence>
<dbReference type="InterPro" id="IPR013497">
    <property type="entry name" value="Topo_IA_cen"/>
</dbReference>
<dbReference type="InterPro" id="IPR028612">
    <property type="entry name" value="Topoisom_1_IA"/>
</dbReference>
<comment type="subunit">
    <text evidence="10">Monomer.</text>
</comment>
<evidence type="ECO:0000256" key="10">
    <source>
        <dbReference type="HAMAP-Rule" id="MF_00952"/>
    </source>
</evidence>
<evidence type="ECO:0000256" key="5">
    <source>
        <dbReference type="ARBA" id="ARBA00022833"/>
    </source>
</evidence>
<proteinExistence type="inferred from homology"/>
<keyword evidence="5" id="KW-0862">Zinc</keyword>
<feature type="domain" description="Topo IA-type catalytic" evidence="12">
    <location>
        <begin position="131"/>
        <end position="549"/>
    </location>
</feature>
<evidence type="ECO:0000256" key="7">
    <source>
        <dbReference type="ARBA" id="ARBA00023029"/>
    </source>
</evidence>
<dbReference type="GO" id="GO:0006265">
    <property type="term" value="P:DNA topological change"/>
    <property type="evidence" value="ECO:0007669"/>
    <property type="project" value="UniProtKB-UniRule"/>
</dbReference>
<feature type="site" description="Interaction with DNA" evidence="10">
    <location>
        <position position="481"/>
    </location>
</feature>
<dbReference type="InterPro" id="IPR013824">
    <property type="entry name" value="Topo_IA_cen_sub1"/>
</dbReference>
<feature type="site" description="Interaction with DNA" evidence="10">
    <location>
        <position position="141"/>
    </location>
</feature>
<dbReference type="PANTHER" id="PTHR42785">
    <property type="entry name" value="DNA TOPOISOMERASE, TYPE IA, CORE"/>
    <property type="match status" value="1"/>
</dbReference>
<protein>
    <recommendedName>
        <fullName evidence="10">DNA topoisomerase 1</fullName>
        <ecNumber evidence="10">5.6.2.1</ecNumber>
    </recommendedName>
    <alternativeName>
        <fullName evidence="10">DNA topoisomerase I</fullName>
    </alternativeName>
</protein>
<dbReference type="InterPro" id="IPR005733">
    <property type="entry name" value="TopoI_bac-type"/>
</dbReference>
<dbReference type="SUPFAM" id="SSF56712">
    <property type="entry name" value="Prokaryotic type I DNA topoisomerase"/>
    <property type="match status" value="1"/>
</dbReference>
<dbReference type="SMART" id="SM00437">
    <property type="entry name" value="TOP1Ac"/>
    <property type="match status" value="1"/>
</dbReference>